<feature type="compositionally biased region" description="Polar residues" evidence="2">
    <location>
        <begin position="468"/>
        <end position="490"/>
    </location>
</feature>
<dbReference type="InterPro" id="IPR011990">
    <property type="entry name" value="TPR-like_helical_dom_sf"/>
</dbReference>
<feature type="repeat" description="PPR" evidence="1">
    <location>
        <begin position="713"/>
        <end position="747"/>
    </location>
</feature>
<feature type="region of interest" description="Disordered" evidence="2">
    <location>
        <begin position="622"/>
        <end position="657"/>
    </location>
</feature>
<accession>A0A1Y2G9G5</accession>
<dbReference type="InParanoid" id="A0A1Y2G9G5"/>
<comment type="caution">
    <text evidence="3">The sequence shown here is derived from an EMBL/GenBank/DDBJ whole genome shotgun (WGS) entry which is preliminary data.</text>
</comment>
<evidence type="ECO:0000313" key="4">
    <source>
        <dbReference type="Proteomes" id="UP000193648"/>
    </source>
</evidence>
<dbReference type="InterPro" id="IPR002885">
    <property type="entry name" value="PPR_rpt"/>
</dbReference>
<dbReference type="PANTHER" id="PTHR45613">
    <property type="entry name" value="PENTATRICOPEPTIDE REPEAT-CONTAINING PROTEIN"/>
    <property type="match status" value="1"/>
</dbReference>
<feature type="compositionally biased region" description="Polar residues" evidence="2">
    <location>
        <begin position="622"/>
        <end position="631"/>
    </location>
</feature>
<dbReference type="RefSeq" id="XP_021875836.1">
    <property type="nucleotide sequence ID" value="XM_022026956.1"/>
</dbReference>
<dbReference type="GeneID" id="33568799"/>
<protein>
    <recommendedName>
        <fullName evidence="5">Pentacotripeptide-repeat region of PRORP domain-containing protein</fullName>
    </recommendedName>
</protein>
<dbReference type="PANTHER" id="PTHR45613:SF9">
    <property type="entry name" value="MITOCHONDRIAL GROUP I INTRON SPLICING FACTOR CCM1"/>
    <property type="match status" value="1"/>
</dbReference>
<dbReference type="NCBIfam" id="TIGR00756">
    <property type="entry name" value="PPR"/>
    <property type="match status" value="1"/>
</dbReference>
<dbReference type="Proteomes" id="UP000193648">
    <property type="component" value="Unassembled WGS sequence"/>
</dbReference>
<name>A0A1Y2G9G5_9FUNG</name>
<gene>
    <name evidence="3" type="ORF">BCR41DRAFT_375475</name>
</gene>
<evidence type="ECO:0000256" key="1">
    <source>
        <dbReference type="PROSITE-ProRule" id="PRU00708"/>
    </source>
</evidence>
<evidence type="ECO:0008006" key="5">
    <source>
        <dbReference type="Google" id="ProtNLM"/>
    </source>
</evidence>
<organism evidence="3 4">
    <name type="scientific">Lobosporangium transversale</name>
    <dbReference type="NCBI Taxonomy" id="64571"/>
    <lineage>
        <taxon>Eukaryota</taxon>
        <taxon>Fungi</taxon>
        <taxon>Fungi incertae sedis</taxon>
        <taxon>Mucoromycota</taxon>
        <taxon>Mortierellomycotina</taxon>
        <taxon>Mortierellomycetes</taxon>
        <taxon>Mortierellales</taxon>
        <taxon>Mortierellaceae</taxon>
        <taxon>Lobosporangium</taxon>
    </lineage>
</organism>
<proteinExistence type="predicted"/>
<dbReference type="OrthoDB" id="185373at2759"/>
<feature type="compositionally biased region" description="Basic and acidic residues" evidence="2">
    <location>
        <begin position="498"/>
        <end position="508"/>
    </location>
</feature>
<dbReference type="STRING" id="64571.A0A1Y2G9G5"/>
<sequence>MRSRRIVYLPKWKQTAIASQGYAEYSYDKSTTEPVHPCLLEIHGSAEYSNVALRDAIQVFRKQYRNLVLNDLKFVLELIQDGSSNQEEFWEYVAVLVRRSLPQIKTISKTATNEWQRTLAYALLEVYWKQNQSVFLEQVEKAFERTADQETSQSKSRPSDAEIIAHIVIESLLATFYPKSALELYDMLSLRGIDMPRRILASLIRIATAQGDDYQLERIGNMMIRHEELYQGALESATTRSRPFNRPLLMSPKLMDVFIRGACENQLYDLARKVFDRGLAAGENYRVITFTRILNSFSVKEFGFDILLASETHEKRTEHICRPKRTEILGSEESSKYSQLERDSSVFAPSSIGRKITVAEPQDIQKYTLAMQAQGVKPNMTTLNVLVKLYLEMAQYKVSNAPAWKTVFIDFNPLKLEPDIVTYNTLLAYYAAHKDLLTMRKIYDHMAGTLDGEWLKSRKAERRRRINDASTNQDIDPSALNSNIIHQPHSNDSDVAEEIEKLPSEKRRPSPSPQMRSHRDIYTYNIMLHALLQHAVETKDIASIGQCFHDMEQDGIPADTITFNTNILYHITRGDVSAALQVFRSMKPVNRKVSMPAFTDDPWDGERDLRTFGFNNVSLRRSSKPVRSTPSYIGKPPTDGAMSGRLKTDDSVQSQPNNETHLLSTSMLEVDSPPAPDVVTFTSLISGFAHLNQMDKATNVFKEMTNQFHIEPNLKTYTTLIAGLHQTGDHKRAEQLWEIVVNGNKAPCSRVGGYNNHIKDHERQSNNECPPTAGEVALQEDEKDERLEYQQMLQGQPTEHLTVMERRQIETRCKLYKEQLKC</sequence>
<dbReference type="Pfam" id="PF13041">
    <property type="entry name" value="PPR_2"/>
    <property type="match status" value="1"/>
</dbReference>
<keyword evidence="4" id="KW-1185">Reference proteome</keyword>
<dbReference type="Gene3D" id="1.25.40.10">
    <property type="entry name" value="Tetratricopeptide repeat domain"/>
    <property type="match status" value="3"/>
</dbReference>
<dbReference type="PROSITE" id="PS51375">
    <property type="entry name" value="PPR"/>
    <property type="match status" value="2"/>
</dbReference>
<dbReference type="AlphaFoldDB" id="A0A1Y2G9G5"/>
<dbReference type="EMBL" id="MCFF01000068">
    <property type="protein sequence ID" value="ORY99510.1"/>
    <property type="molecule type" value="Genomic_DNA"/>
</dbReference>
<feature type="repeat" description="PPR" evidence="1">
    <location>
        <begin position="677"/>
        <end position="707"/>
    </location>
</feature>
<evidence type="ECO:0000256" key="2">
    <source>
        <dbReference type="SAM" id="MobiDB-lite"/>
    </source>
</evidence>
<dbReference type="Pfam" id="PF13812">
    <property type="entry name" value="PPR_3"/>
    <property type="match status" value="2"/>
</dbReference>
<feature type="region of interest" description="Disordered" evidence="2">
    <location>
        <begin position="465"/>
        <end position="517"/>
    </location>
</feature>
<evidence type="ECO:0000313" key="3">
    <source>
        <dbReference type="EMBL" id="ORY99510.1"/>
    </source>
</evidence>
<reference evidence="3 4" key="1">
    <citation type="submission" date="2016-07" db="EMBL/GenBank/DDBJ databases">
        <title>Pervasive Adenine N6-methylation of Active Genes in Fungi.</title>
        <authorList>
            <consortium name="DOE Joint Genome Institute"/>
            <person name="Mondo S.J."/>
            <person name="Dannebaum R.O."/>
            <person name="Kuo R.C."/>
            <person name="Labutti K."/>
            <person name="Haridas S."/>
            <person name="Kuo A."/>
            <person name="Salamov A."/>
            <person name="Ahrendt S.R."/>
            <person name="Lipzen A."/>
            <person name="Sullivan W."/>
            <person name="Andreopoulos W.B."/>
            <person name="Clum A."/>
            <person name="Lindquist E."/>
            <person name="Daum C."/>
            <person name="Ramamoorthy G.K."/>
            <person name="Gryganskyi A."/>
            <person name="Culley D."/>
            <person name="Magnuson J.K."/>
            <person name="James T.Y."/>
            <person name="O'Malley M.A."/>
            <person name="Stajich J.E."/>
            <person name="Spatafora J.W."/>
            <person name="Visel A."/>
            <person name="Grigoriev I.V."/>
        </authorList>
    </citation>
    <scope>NUCLEOTIDE SEQUENCE [LARGE SCALE GENOMIC DNA]</scope>
    <source>
        <strain evidence="3 4">NRRL 3116</strain>
    </source>
</reference>